<dbReference type="InterPro" id="IPR000524">
    <property type="entry name" value="Tscrpt_reg_HTH_GntR"/>
</dbReference>
<dbReference type="SUPFAM" id="SSF46785">
    <property type="entry name" value="Winged helix' DNA-binding domain"/>
    <property type="match status" value="1"/>
</dbReference>
<dbReference type="Gene3D" id="3.40.1410.10">
    <property type="entry name" value="Chorismate lyase-like"/>
    <property type="match status" value="1"/>
</dbReference>
<dbReference type="Pfam" id="PF00392">
    <property type="entry name" value="GntR"/>
    <property type="match status" value="1"/>
</dbReference>
<dbReference type="PRINTS" id="PR00035">
    <property type="entry name" value="HTHGNTR"/>
</dbReference>
<dbReference type="PANTHER" id="PTHR44846:SF1">
    <property type="entry name" value="MANNOSYL-D-GLYCERATE TRANSPORT_METABOLISM SYSTEM REPRESSOR MNGR-RELATED"/>
    <property type="match status" value="1"/>
</dbReference>
<comment type="caution">
    <text evidence="5">The sequence shown here is derived from an EMBL/GenBank/DDBJ whole genome shotgun (WGS) entry which is preliminary data.</text>
</comment>
<dbReference type="GO" id="GO:0003677">
    <property type="term" value="F:DNA binding"/>
    <property type="evidence" value="ECO:0007669"/>
    <property type="project" value="UniProtKB-KW"/>
</dbReference>
<feature type="domain" description="HTH gntR-type" evidence="4">
    <location>
        <begin position="2"/>
        <end position="70"/>
    </location>
</feature>
<proteinExistence type="predicted"/>
<evidence type="ECO:0000313" key="5">
    <source>
        <dbReference type="EMBL" id="HJG36282.1"/>
    </source>
</evidence>
<evidence type="ECO:0000259" key="4">
    <source>
        <dbReference type="PROSITE" id="PS50949"/>
    </source>
</evidence>
<dbReference type="PROSITE" id="PS50949">
    <property type="entry name" value="HTH_GNTR"/>
    <property type="match status" value="1"/>
</dbReference>
<name>A0A921IR31_9ACTN</name>
<keyword evidence="1" id="KW-0805">Transcription regulation</keyword>
<dbReference type="InterPro" id="IPR011663">
    <property type="entry name" value="UTRA"/>
</dbReference>
<keyword evidence="3" id="KW-0804">Transcription</keyword>
<keyword evidence="2" id="KW-0238">DNA-binding</keyword>
<dbReference type="Gene3D" id="1.10.10.10">
    <property type="entry name" value="Winged helix-like DNA-binding domain superfamily/Winged helix DNA-binding domain"/>
    <property type="match status" value="1"/>
</dbReference>
<dbReference type="InterPro" id="IPR036388">
    <property type="entry name" value="WH-like_DNA-bd_sf"/>
</dbReference>
<dbReference type="SMART" id="SM00866">
    <property type="entry name" value="UTRA"/>
    <property type="match status" value="1"/>
</dbReference>
<dbReference type="Pfam" id="PF07702">
    <property type="entry name" value="UTRA"/>
    <property type="match status" value="1"/>
</dbReference>
<dbReference type="SMART" id="SM00345">
    <property type="entry name" value="HTH_GNTR"/>
    <property type="match status" value="1"/>
</dbReference>
<dbReference type="CDD" id="cd07377">
    <property type="entry name" value="WHTH_GntR"/>
    <property type="match status" value="1"/>
</dbReference>
<dbReference type="AlphaFoldDB" id="A0A921IR31"/>
<dbReference type="GO" id="GO:0003700">
    <property type="term" value="F:DNA-binding transcription factor activity"/>
    <property type="evidence" value="ECO:0007669"/>
    <property type="project" value="InterPro"/>
</dbReference>
<evidence type="ECO:0000256" key="3">
    <source>
        <dbReference type="ARBA" id="ARBA00023163"/>
    </source>
</evidence>
<reference evidence="5" key="1">
    <citation type="journal article" date="2021" name="PeerJ">
        <title>Extensive microbial diversity within the chicken gut microbiome revealed by metagenomics and culture.</title>
        <authorList>
            <person name="Gilroy R."/>
            <person name="Ravi A."/>
            <person name="Getino M."/>
            <person name="Pursley I."/>
            <person name="Horton D.L."/>
            <person name="Alikhan N.F."/>
            <person name="Baker D."/>
            <person name="Gharbi K."/>
            <person name="Hall N."/>
            <person name="Watson M."/>
            <person name="Adriaenssens E.M."/>
            <person name="Foster-Nyarko E."/>
            <person name="Jarju S."/>
            <person name="Secka A."/>
            <person name="Antonio M."/>
            <person name="Oren A."/>
            <person name="Chaudhuri R.R."/>
            <person name="La Ragione R."/>
            <person name="Hildebrand F."/>
            <person name="Pallen M.J."/>
        </authorList>
    </citation>
    <scope>NUCLEOTIDE SEQUENCE</scope>
    <source>
        <strain evidence="5">ChiHjej13B12-9602</strain>
    </source>
</reference>
<dbReference type="InterPro" id="IPR050679">
    <property type="entry name" value="Bact_HTH_transcr_reg"/>
</dbReference>
<dbReference type="EMBL" id="DYUZ01000002">
    <property type="protein sequence ID" value="HJG36282.1"/>
    <property type="molecule type" value="Genomic_DNA"/>
</dbReference>
<evidence type="ECO:0000256" key="1">
    <source>
        <dbReference type="ARBA" id="ARBA00023015"/>
    </source>
</evidence>
<dbReference type="RefSeq" id="WP_273188384.1">
    <property type="nucleotide sequence ID" value="NZ_DYUZ01000002.1"/>
</dbReference>
<evidence type="ECO:0000313" key="6">
    <source>
        <dbReference type="Proteomes" id="UP000753256"/>
    </source>
</evidence>
<dbReference type="Proteomes" id="UP000753256">
    <property type="component" value="Unassembled WGS sequence"/>
</dbReference>
<accession>A0A921IR31</accession>
<dbReference type="InterPro" id="IPR028978">
    <property type="entry name" value="Chorismate_lyase_/UTRA_dom_sf"/>
</dbReference>
<organism evidence="5 6">
    <name type="scientific">Enorma phocaeensis</name>
    <dbReference type="NCBI Taxonomy" id="1871019"/>
    <lineage>
        <taxon>Bacteria</taxon>
        <taxon>Bacillati</taxon>
        <taxon>Actinomycetota</taxon>
        <taxon>Coriobacteriia</taxon>
        <taxon>Coriobacteriales</taxon>
        <taxon>Coriobacteriaceae</taxon>
        <taxon>Enorma</taxon>
    </lineage>
</organism>
<sequence>MEALYLKIRDELARQIKNRVYREGETLPSEDELAERFGVSRPTIRRAIQELVDDGVLEKKPYRGTTVCPAKIEQGFTTMLRSFNEEILANGRIPRTTVLTARVQEASPEASSRMSVEVGAPLFKLVRLRYAGDYPNVLVSSLIPLDMYPGIVEVDFSQESLYAYFRKYGKPVVRAHRQLEVMKASSGMAALLDIDEGDPVYRFYTTATTEAGRVAEYTTATYRGRSNAFEFDVSLVDGSQVNG</sequence>
<gene>
    <name evidence="5" type="ORF">K8V70_00225</name>
</gene>
<evidence type="ECO:0000256" key="2">
    <source>
        <dbReference type="ARBA" id="ARBA00023125"/>
    </source>
</evidence>
<reference evidence="5" key="2">
    <citation type="submission" date="2021-09" db="EMBL/GenBank/DDBJ databases">
        <authorList>
            <person name="Gilroy R."/>
        </authorList>
    </citation>
    <scope>NUCLEOTIDE SEQUENCE</scope>
    <source>
        <strain evidence="5">ChiHjej13B12-9602</strain>
    </source>
</reference>
<dbReference type="PANTHER" id="PTHR44846">
    <property type="entry name" value="MANNOSYL-D-GLYCERATE TRANSPORT/METABOLISM SYSTEM REPRESSOR MNGR-RELATED"/>
    <property type="match status" value="1"/>
</dbReference>
<dbReference type="SUPFAM" id="SSF64288">
    <property type="entry name" value="Chorismate lyase-like"/>
    <property type="match status" value="1"/>
</dbReference>
<dbReference type="InterPro" id="IPR036390">
    <property type="entry name" value="WH_DNA-bd_sf"/>
</dbReference>
<dbReference type="GO" id="GO:0045892">
    <property type="term" value="P:negative regulation of DNA-templated transcription"/>
    <property type="evidence" value="ECO:0007669"/>
    <property type="project" value="TreeGrafter"/>
</dbReference>
<protein>
    <submittedName>
        <fullName evidence="5">GntR family transcriptional regulator</fullName>
    </submittedName>
</protein>